<comment type="caution">
    <text evidence="5">The sequence shown here is derived from an EMBL/GenBank/DDBJ whole genome shotgun (WGS) entry which is preliminary data.</text>
</comment>
<dbReference type="Proteomes" id="UP000029224">
    <property type="component" value="Unassembled WGS sequence"/>
</dbReference>
<evidence type="ECO:0000256" key="3">
    <source>
        <dbReference type="ARBA" id="ARBA00023163"/>
    </source>
</evidence>
<keyword evidence="1" id="KW-0805">Transcription regulation</keyword>
<gene>
    <name evidence="5" type="ORF">JCM19240_5030</name>
</gene>
<feature type="domain" description="HTH gntR-type" evidence="4">
    <location>
        <begin position="20"/>
        <end position="76"/>
    </location>
</feature>
<dbReference type="AlphaFoldDB" id="A0A090SYQ2"/>
<keyword evidence="2" id="KW-0238">DNA-binding</keyword>
<dbReference type="PROSITE" id="PS50949">
    <property type="entry name" value="HTH_GNTR"/>
    <property type="match status" value="1"/>
</dbReference>
<evidence type="ECO:0000256" key="2">
    <source>
        <dbReference type="ARBA" id="ARBA00023125"/>
    </source>
</evidence>
<dbReference type="GO" id="GO:0003677">
    <property type="term" value="F:DNA binding"/>
    <property type="evidence" value="ECO:0007669"/>
    <property type="project" value="UniProtKB-KW"/>
</dbReference>
<dbReference type="InterPro" id="IPR036390">
    <property type="entry name" value="WH_DNA-bd_sf"/>
</dbReference>
<accession>A0A090SYQ2</accession>
<evidence type="ECO:0000259" key="4">
    <source>
        <dbReference type="PROSITE" id="PS50949"/>
    </source>
</evidence>
<dbReference type="GO" id="GO:0003700">
    <property type="term" value="F:DNA-binding transcription factor activity"/>
    <property type="evidence" value="ECO:0007669"/>
    <property type="project" value="InterPro"/>
</dbReference>
<reference evidence="5 6" key="2">
    <citation type="submission" date="2014-09" db="EMBL/GenBank/DDBJ databases">
        <authorList>
            <consortium name="NBRP consortium"/>
            <person name="Sawabe T."/>
            <person name="Meirelles P."/>
            <person name="Nakanishi M."/>
            <person name="Sayaka M."/>
            <person name="Hattori M."/>
            <person name="Ohkuma M."/>
        </authorList>
    </citation>
    <scope>NUCLEOTIDE SEQUENCE [LARGE SCALE GENOMIC DNA]</scope>
    <source>
        <strain evidence="5 6">JCM 19240</strain>
    </source>
</reference>
<dbReference type="InterPro" id="IPR000524">
    <property type="entry name" value="Tscrpt_reg_HTH_GntR"/>
</dbReference>
<name>A0A090SYQ2_9VIBR</name>
<dbReference type="InterPro" id="IPR036388">
    <property type="entry name" value="WH-like_DNA-bd_sf"/>
</dbReference>
<reference evidence="5 6" key="1">
    <citation type="submission" date="2014-09" db="EMBL/GenBank/DDBJ databases">
        <title>Vibrio maritimus JCM 19240. (C210) whole genome shotgun sequence.</title>
        <authorList>
            <person name="Sawabe T."/>
            <person name="Meirelles P."/>
            <person name="Nakanishi M."/>
            <person name="Sayaka M."/>
            <person name="Hattori M."/>
            <person name="Ohkuma M."/>
        </authorList>
    </citation>
    <scope>NUCLEOTIDE SEQUENCE [LARGE SCALE GENOMIC DNA]</scope>
    <source>
        <strain evidence="5 6">JCM 19240</strain>
    </source>
</reference>
<evidence type="ECO:0000313" key="6">
    <source>
        <dbReference type="Proteomes" id="UP000029224"/>
    </source>
</evidence>
<evidence type="ECO:0000256" key="1">
    <source>
        <dbReference type="ARBA" id="ARBA00023015"/>
    </source>
</evidence>
<proteinExistence type="predicted"/>
<keyword evidence="6" id="KW-1185">Reference proteome</keyword>
<protein>
    <submittedName>
        <fullName evidence="5">Transcriptional regulator GntR family</fullName>
    </submittedName>
</protein>
<sequence length="76" mass="8248">MLSNEPAGNAVAASDSSSSHRVYVQVAKEIAIKILTGELNQGEKLPCENDLKAKFGISRTSLRECNKLLEAKVDFL</sequence>
<keyword evidence="3" id="KW-0804">Transcription</keyword>
<dbReference type="SUPFAM" id="SSF46785">
    <property type="entry name" value="Winged helix' DNA-binding domain"/>
    <property type="match status" value="1"/>
</dbReference>
<dbReference type="Pfam" id="PF00392">
    <property type="entry name" value="GntR"/>
    <property type="match status" value="1"/>
</dbReference>
<organism evidence="5 6">
    <name type="scientific">Vibrio maritimus</name>
    <dbReference type="NCBI Taxonomy" id="990268"/>
    <lineage>
        <taxon>Bacteria</taxon>
        <taxon>Pseudomonadati</taxon>
        <taxon>Pseudomonadota</taxon>
        <taxon>Gammaproteobacteria</taxon>
        <taxon>Vibrionales</taxon>
        <taxon>Vibrionaceae</taxon>
        <taxon>Vibrio</taxon>
    </lineage>
</organism>
<dbReference type="EMBL" id="BBMT01000001">
    <property type="protein sequence ID" value="GAL31599.1"/>
    <property type="molecule type" value="Genomic_DNA"/>
</dbReference>
<dbReference type="Gene3D" id="1.10.10.10">
    <property type="entry name" value="Winged helix-like DNA-binding domain superfamily/Winged helix DNA-binding domain"/>
    <property type="match status" value="1"/>
</dbReference>
<evidence type="ECO:0000313" key="5">
    <source>
        <dbReference type="EMBL" id="GAL31599.1"/>
    </source>
</evidence>